<accession>A0ABQ3R8M8</accession>
<keyword evidence="2" id="KW-1185">Reference proteome</keyword>
<comment type="caution">
    <text evidence="1">The sequence shown here is derived from an EMBL/GenBank/DDBJ whole genome shotgun (WGS) entry which is preliminary data.</text>
</comment>
<reference evidence="2" key="1">
    <citation type="submission" date="2023-07" db="EMBL/GenBank/DDBJ databases">
        <title>Whole genome shotgun sequence of Streptomyces achromogenes subsp. rubradiris NBRC 14000.</title>
        <authorList>
            <person name="Komaki H."/>
            <person name="Tamura T."/>
        </authorList>
    </citation>
    <scope>NUCLEOTIDE SEQUENCE [LARGE SCALE GENOMIC DNA]</scope>
    <source>
        <strain evidence="2">NBRC 14000</strain>
    </source>
</reference>
<proteinExistence type="predicted"/>
<evidence type="ECO:0000313" key="1">
    <source>
        <dbReference type="EMBL" id="GHI52203.1"/>
    </source>
</evidence>
<protein>
    <submittedName>
        <fullName evidence="1">Uncharacterized protein</fullName>
    </submittedName>
</protein>
<name>A0ABQ3R8M8_STRRR</name>
<evidence type="ECO:0000313" key="2">
    <source>
        <dbReference type="Proteomes" id="UP000646738"/>
    </source>
</evidence>
<sequence length="100" mass="9908">MNTAPTGEPEEGFCRGLSSGPAIVVVGAGDGIVWKFPTRAVQAVSQAAHPCPPVGQGVHLRADAAGSAGQADAAGVTALTGETHLACDASGRPFVSRAGW</sequence>
<gene>
    <name evidence="1" type="ORF">Srubr_20490</name>
</gene>
<organism evidence="1 2">
    <name type="scientific">Streptomyces rubradiris</name>
    <name type="common">Streptomyces achromogenes subsp. rubradiris</name>
    <dbReference type="NCBI Taxonomy" id="285531"/>
    <lineage>
        <taxon>Bacteria</taxon>
        <taxon>Bacillati</taxon>
        <taxon>Actinomycetota</taxon>
        <taxon>Actinomycetes</taxon>
        <taxon>Kitasatosporales</taxon>
        <taxon>Streptomycetaceae</taxon>
        <taxon>Streptomyces</taxon>
    </lineage>
</organism>
<dbReference type="EMBL" id="BNEA01000007">
    <property type="protein sequence ID" value="GHI52203.1"/>
    <property type="molecule type" value="Genomic_DNA"/>
</dbReference>
<dbReference type="Proteomes" id="UP000646738">
    <property type="component" value="Unassembled WGS sequence"/>
</dbReference>